<dbReference type="AlphaFoldDB" id="A0A2Z5PF24"/>
<dbReference type="SUPFAM" id="SSF48600">
    <property type="entry name" value="Chorismate mutase II"/>
    <property type="match status" value="1"/>
</dbReference>
<protein>
    <submittedName>
        <fullName evidence="4">Chorismate mutase</fullName>
        <ecNumber evidence="4">5.4.99.5</ecNumber>
    </submittedName>
</protein>
<dbReference type="PROSITE" id="PS51168">
    <property type="entry name" value="CHORISMATE_MUT_2"/>
    <property type="match status" value="1"/>
</dbReference>
<dbReference type="InterPro" id="IPR036263">
    <property type="entry name" value="Chorismate_II_sf"/>
</dbReference>
<reference evidence="4 5" key="1">
    <citation type="submission" date="2009-06" db="EMBL/GenBank/DDBJ databases">
        <title>Molecular Evidence for Microbiologically Influenced Corrosion from genome of Methanogen.</title>
        <authorList>
            <person name="Ito N."/>
            <person name="Tsurumaru H."/>
            <person name="Shimizu A."/>
            <person name="Harada T."/>
            <person name="Hosoyama A."/>
            <person name="Horikawa H."/>
            <person name="Wakai S."/>
            <person name="Sasaki K."/>
            <person name="Nishijima K."/>
            <person name="Ataku H."/>
            <person name="Yamazaki J."/>
            <person name="Mise M."/>
            <person name="Yamazaki S."/>
            <person name="Tanikawa S."/>
            <person name="Harayama S."/>
            <person name="Fujita N."/>
        </authorList>
    </citation>
    <scope>NUCLEOTIDE SEQUENCE [LARGE SCALE GENOMIC DNA]</scope>
    <source>
        <strain evidence="5">KA1 ( NBRC 102054)</strain>
    </source>
</reference>
<dbReference type="GO" id="GO:0004106">
    <property type="term" value="F:chorismate mutase activity"/>
    <property type="evidence" value="ECO:0007669"/>
    <property type="project" value="UniProtKB-EC"/>
</dbReference>
<dbReference type="GO" id="GO:0009697">
    <property type="term" value="P:salicylic acid biosynthetic process"/>
    <property type="evidence" value="ECO:0007669"/>
    <property type="project" value="TreeGrafter"/>
</dbReference>
<dbReference type="EMBL" id="AP011526">
    <property type="protein sequence ID" value="BAP60743.1"/>
    <property type="molecule type" value="Genomic_DNA"/>
</dbReference>
<dbReference type="GeneID" id="41279043"/>
<dbReference type="InterPro" id="IPR051331">
    <property type="entry name" value="Chorismate_mutase-related"/>
</dbReference>
<evidence type="ECO:0000256" key="1">
    <source>
        <dbReference type="ARBA" id="ARBA00023235"/>
    </source>
</evidence>
<sequence>MSNSSEKRLEEIRKRINEIDEQLIELIAERTSFAPEIAALKKSLGTCVFDPKREDAICEKTRLMCEKHHIEPEVALKVMKILMTYNKEVQKDSIDG</sequence>
<evidence type="ECO:0000313" key="4">
    <source>
        <dbReference type="EMBL" id="BAP60743.1"/>
    </source>
</evidence>
<proteinExistence type="predicted"/>
<dbReference type="SMART" id="SM00830">
    <property type="entry name" value="CM_2"/>
    <property type="match status" value="1"/>
</dbReference>
<dbReference type="InterPro" id="IPR002701">
    <property type="entry name" value="CM_II_prokaryot"/>
</dbReference>
<evidence type="ECO:0000256" key="2">
    <source>
        <dbReference type="SAM" id="Coils"/>
    </source>
</evidence>
<keyword evidence="2" id="KW-0175">Coiled coil</keyword>
<dbReference type="GeneID" id="10982144"/>
<name>A0A2Z5PF24_METMI</name>
<dbReference type="Pfam" id="PF01817">
    <property type="entry name" value="CM_2"/>
    <property type="match status" value="1"/>
</dbReference>
<dbReference type="PANTHER" id="PTHR38041:SF1">
    <property type="entry name" value="CHORISMATE MUTASE"/>
    <property type="match status" value="1"/>
</dbReference>
<dbReference type="Gene3D" id="1.20.59.10">
    <property type="entry name" value="Chorismate mutase"/>
    <property type="match status" value="1"/>
</dbReference>
<evidence type="ECO:0000259" key="3">
    <source>
        <dbReference type="PROSITE" id="PS51168"/>
    </source>
</evidence>
<keyword evidence="1 4" id="KW-0413">Isomerase</keyword>
<dbReference type="GO" id="GO:0046417">
    <property type="term" value="P:chorismate metabolic process"/>
    <property type="evidence" value="ECO:0007669"/>
    <property type="project" value="InterPro"/>
</dbReference>
<dbReference type="RefSeq" id="WP_011170522.1">
    <property type="nucleotide sequence ID" value="NZ_AP011526.1"/>
</dbReference>
<dbReference type="KEGG" id="mmak:MMKA1_06260"/>
<accession>A0A2Z5PF24</accession>
<gene>
    <name evidence="4" type="primary">aroQ</name>
    <name evidence="4" type="ORF">MMKA1_06260</name>
</gene>
<dbReference type="EC" id="5.4.99.5" evidence="4"/>
<feature type="coiled-coil region" evidence="2">
    <location>
        <begin position="2"/>
        <end position="29"/>
    </location>
</feature>
<dbReference type="InterPro" id="IPR036979">
    <property type="entry name" value="CM_dom_sf"/>
</dbReference>
<organism evidence="4 5">
    <name type="scientific">Methanococcus maripaludis KA1</name>
    <dbReference type="NCBI Taxonomy" id="637914"/>
    <lineage>
        <taxon>Archaea</taxon>
        <taxon>Methanobacteriati</taxon>
        <taxon>Methanobacteriota</taxon>
        <taxon>Methanomada group</taxon>
        <taxon>Methanococci</taxon>
        <taxon>Methanococcales</taxon>
        <taxon>Methanococcaceae</taxon>
        <taxon>Methanococcus</taxon>
    </lineage>
</organism>
<dbReference type="PANTHER" id="PTHR38041">
    <property type="entry name" value="CHORISMATE MUTASE"/>
    <property type="match status" value="1"/>
</dbReference>
<dbReference type="NCBIfam" id="NF004925">
    <property type="entry name" value="PRK06285.1"/>
    <property type="match status" value="1"/>
</dbReference>
<dbReference type="Proteomes" id="UP000264208">
    <property type="component" value="Chromosome"/>
</dbReference>
<feature type="domain" description="Chorismate mutase" evidence="3">
    <location>
        <begin position="3"/>
        <end position="94"/>
    </location>
</feature>
<evidence type="ECO:0000313" key="5">
    <source>
        <dbReference type="Proteomes" id="UP000264208"/>
    </source>
</evidence>